<evidence type="ECO:0000256" key="1">
    <source>
        <dbReference type="SAM" id="Phobius"/>
    </source>
</evidence>
<protein>
    <submittedName>
        <fullName evidence="2">Prepilin-type N-terminal cleavage/methylation domain-containing protein</fullName>
    </submittedName>
</protein>
<dbReference type="NCBIfam" id="TIGR02532">
    <property type="entry name" value="IV_pilin_GFxxxE"/>
    <property type="match status" value="1"/>
</dbReference>
<dbReference type="Gene3D" id="3.30.700.10">
    <property type="entry name" value="Glycoprotein, Type 4 Pilin"/>
    <property type="match status" value="1"/>
</dbReference>
<dbReference type="EMBL" id="JABSOD010000008">
    <property type="protein sequence ID" value="NRQ42973.1"/>
    <property type="molecule type" value="Genomic_DNA"/>
</dbReference>
<keyword evidence="3" id="KW-1185">Reference proteome</keyword>
<evidence type="ECO:0000313" key="2">
    <source>
        <dbReference type="EMBL" id="NRQ42973.1"/>
    </source>
</evidence>
<dbReference type="InterPro" id="IPR045584">
    <property type="entry name" value="Pilin-like"/>
</dbReference>
<accession>A0A7Y5EL94</accession>
<comment type="caution">
    <text evidence="2">The sequence shown here is derived from an EMBL/GenBank/DDBJ whole genome shotgun (WGS) entry which is preliminary data.</text>
</comment>
<dbReference type="Proteomes" id="UP000523161">
    <property type="component" value="Unassembled WGS sequence"/>
</dbReference>
<dbReference type="PROSITE" id="PS00409">
    <property type="entry name" value="PROKAR_NTER_METHYL"/>
    <property type="match status" value="1"/>
</dbReference>
<dbReference type="Pfam" id="PF07963">
    <property type="entry name" value="N_methyl"/>
    <property type="match status" value="1"/>
</dbReference>
<dbReference type="SUPFAM" id="SSF54523">
    <property type="entry name" value="Pili subunits"/>
    <property type="match status" value="1"/>
</dbReference>
<sequence>MKRNQGFTLIELIIVIVILGILAVTAAPRFFNFAGDARVSVVNGLKGAVQGGAQTIYAKAAIEGILGDSGTTSANAGAVDVVYGYPAATANGILKAVTLDAEALAAGAQSKDWVFFPGTGTIHIAQGSFITGSAAPALTDITGKNCFLQYTNATNANTPPVINVVTSGCDN</sequence>
<feature type="transmembrane region" description="Helical" evidence="1">
    <location>
        <begin position="12"/>
        <end position="31"/>
    </location>
</feature>
<dbReference type="InterPro" id="IPR012902">
    <property type="entry name" value="N_methyl_site"/>
</dbReference>
<keyword evidence="1" id="KW-0812">Transmembrane</keyword>
<dbReference type="RefSeq" id="WP_173501210.1">
    <property type="nucleotide sequence ID" value="NZ_JABSOD010000008.1"/>
</dbReference>
<keyword evidence="1" id="KW-0472">Membrane</keyword>
<keyword evidence="1" id="KW-1133">Transmembrane helix</keyword>
<name>A0A7Y5EL94_9GAMM</name>
<proteinExistence type="predicted"/>
<dbReference type="AlphaFoldDB" id="A0A7Y5EL94"/>
<reference evidence="2 3" key="1">
    <citation type="submission" date="2020-06" db="EMBL/GenBank/DDBJ databases">
        <title>Rheinheimera sp. nov., a marine bacterium isolated from coastal.</title>
        <authorList>
            <person name="Yu Q."/>
            <person name="Qi Y."/>
            <person name="Pu J."/>
        </authorList>
    </citation>
    <scope>NUCLEOTIDE SEQUENCE [LARGE SCALE GENOMIC DNA]</scope>
    <source>
        <strain evidence="2 3">YQF-2</strain>
    </source>
</reference>
<gene>
    <name evidence="2" type="ORF">HRH59_10455</name>
</gene>
<organism evidence="2 3">
    <name type="scientific">Rheinheimera lutimaris</name>
    <dbReference type="NCBI Taxonomy" id="2740584"/>
    <lineage>
        <taxon>Bacteria</taxon>
        <taxon>Pseudomonadati</taxon>
        <taxon>Pseudomonadota</taxon>
        <taxon>Gammaproteobacteria</taxon>
        <taxon>Chromatiales</taxon>
        <taxon>Chromatiaceae</taxon>
        <taxon>Rheinheimera</taxon>
    </lineage>
</organism>
<evidence type="ECO:0000313" key="3">
    <source>
        <dbReference type="Proteomes" id="UP000523161"/>
    </source>
</evidence>